<dbReference type="PRINTS" id="PR00111">
    <property type="entry name" value="ABHYDROLASE"/>
</dbReference>
<dbReference type="InterPro" id="IPR002410">
    <property type="entry name" value="Peptidase_S33"/>
</dbReference>
<dbReference type="EMBL" id="JAQQWE010000008">
    <property type="protein sequence ID" value="KAK7942664.1"/>
    <property type="molecule type" value="Genomic_DNA"/>
</dbReference>
<keyword evidence="7 8" id="KW-0378">Hydrolase</keyword>
<organism evidence="11 12">
    <name type="scientific">Apiospora aurea</name>
    <dbReference type="NCBI Taxonomy" id="335848"/>
    <lineage>
        <taxon>Eukaryota</taxon>
        <taxon>Fungi</taxon>
        <taxon>Dikarya</taxon>
        <taxon>Ascomycota</taxon>
        <taxon>Pezizomycotina</taxon>
        <taxon>Sordariomycetes</taxon>
        <taxon>Xylariomycetidae</taxon>
        <taxon>Amphisphaeriales</taxon>
        <taxon>Apiosporaceae</taxon>
        <taxon>Apiospora</taxon>
    </lineage>
</organism>
<dbReference type="Gene3D" id="3.40.50.1820">
    <property type="entry name" value="alpha/beta hydrolase"/>
    <property type="match status" value="1"/>
</dbReference>
<accession>A0ABR1PY33</accession>
<dbReference type="Pfam" id="PF00561">
    <property type="entry name" value="Abhydrolase_1"/>
    <property type="match status" value="1"/>
</dbReference>
<comment type="catalytic activity">
    <reaction evidence="1 8 9">
        <text>Release of N-terminal proline from a peptide.</text>
        <dbReference type="EC" id="3.4.11.5"/>
    </reaction>
</comment>
<dbReference type="PRINTS" id="PR00793">
    <property type="entry name" value="PROAMNOPTASE"/>
</dbReference>
<dbReference type="GeneID" id="92081061"/>
<evidence type="ECO:0000256" key="4">
    <source>
        <dbReference type="ARBA" id="ARBA00022438"/>
    </source>
</evidence>
<dbReference type="Proteomes" id="UP001391051">
    <property type="component" value="Unassembled WGS sequence"/>
</dbReference>
<evidence type="ECO:0000256" key="2">
    <source>
        <dbReference type="ARBA" id="ARBA00004496"/>
    </source>
</evidence>
<keyword evidence="6 8" id="KW-0645">Protease</keyword>
<dbReference type="InterPro" id="IPR000073">
    <property type="entry name" value="AB_hydrolase_1"/>
</dbReference>
<evidence type="ECO:0000313" key="11">
    <source>
        <dbReference type="EMBL" id="KAK7942664.1"/>
    </source>
</evidence>
<feature type="domain" description="AB hydrolase-1" evidence="10">
    <location>
        <begin position="37"/>
        <end position="303"/>
    </location>
</feature>
<dbReference type="SUPFAM" id="SSF53474">
    <property type="entry name" value="alpha/beta-Hydrolases"/>
    <property type="match status" value="1"/>
</dbReference>
<evidence type="ECO:0000256" key="3">
    <source>
        <dbReference type="ARBA" id="ARBA00010088"/>
    </source>
</evidence>
<dbReference type="PANTHER" id="PTHR43722">
    <property type="entry name" value="PROLINE IMINOPEPTIDASE"/>
    <property type="match status" value="1"/>
</dbReference>
<dbReference type="RefSeq" id="XP_066694695.1">
    <property type="nucleotide sequence ID" value="XM_066847999.1"/>
</dbReference>
<comment type="similarity">
    <text evidence="3 8 9">Belongs to the peptidase S33 family.</text>
</comment>
<name>A0ABR1PY33_9PEZI</name>
<protein>
    <recommendedName>
        <fullName evidence="8 9">Proline iminopeptidase</fullName>
        <shortName evidence="8">PIP</shortName>
        <ecNumber evidence="8 9">3.4.11.5</ecNumber>
    </recommendedName>
    <alternativeName>
        <fullName evidence="8">Prolyl aminopeptidase</fullName>
    </alternativeName>
</protein>
<dbReference type="InterPro" id="IPR029058">
    <property type="entry name" value="AB_hydrolase_fold"/>
</dbReference>
<dbReference type="NCBIfam" id="TIGR01249">
    <property type="entry name" value="pro_imino_pep_1"/>
    <property type="match status" value="1"/>
</dbReference>
<evidence type="ECO:0000256" key="8">
    <source>
        <dbReference type="PIRNR" id="PIRNR006431"/>
    </source>
</evidence>
<proteinExistence type="inferred from homology"/>
<reference evidence="11 12" key="1">
    <citation type="submission" date="2023-01" db="EMBL/GenBank/DDBJ databases">
        <title>Analysis of 21 Apiospora genomes using comparative genomics revels a genus with tremendous synthesis potential of carbohydrate active enzymes and secondary metabolites.</title>
        <authorList>
            <person name="Sorensen T."/>
        </authorList>
    </citation>
    <scope>NUCLEOTIDE SEQUENCE [LARGE SCALE GENOMIC DNA]</scope>
    <source>
        <strain evidence="11 12">CBS 24483</strain>
    </source>
</reference>
<keyword evidence="4 8" id="KW-0031">Aminopeptidase</keyword>
<keyword evidence="5 8" id="KW-0963">Cytoplasm</keyword>
<evidence type="ECO:0000256" key="6">
    <source>
        <dbReference type="ARBA" id="ARBA00022670"/>
    </source>
</evidence>
<evidence type="ECO:0000256" key="5">
    <source>
        <dbReference type="ARBA" id="ARBA00022490"/>
    </source>
</evidence>
<dbReference type="EC" id="3.4.11.5" evidence="8 9"/>
<evidence type="ECO:0000256" key="1">
    <source>
        <dbReference type="ARBA" id="ARBA00001585"/>
    </source>
</evidence>
<keyword evidence="12" id="KW-1185">Reference proteome</keyword>
<gene>
    <name evidence="11" type="ORF">PG986_011777</name>
</gene>
<evidence type="ECO:0000259" key="10">
    <source>
        <dbReference type="Pfam" id="PF00561"/>
    </source>
</evidence>
<dbReference type="PIRSF" id="PIRSF006431">
    <property type="entry name" value="Pept_S33"/>
    <property type="match status" value="1"/>
</dbReference>
<comment type="subcellular location">
    <subcellularLocation>
        <location evidence="2 8">Cytoplasm</location>
    </subcellularLocation>
</comment>
<evidence type="ECO:0000313" key="12">
    <source>
        <dbReference type="Proteomes" id="UP001391051"/>
    </source>
</evidence>
<evidence type="ECO:0000256" key="9">
    <source>
        <dbReference type="RuleBase" id="RU003421"/>
    </source>
</evidence>
<comment type="caution">
    <text evidence="11">The sequence shown here is derived from an EMBL/GenBank/DDBJ whole genome shotgun (WGS) entry which is preliminary data.</text>
</comment>
<dbReference type="InterPro" id="IPR005944">
    <property type="entry name" value="Pro_iminopeptidase"/>
</dbReference>
<sequence>MAANVGYAHEDAFDEGFLQVDQIHNLHYEQYGPRDGKPVIFLHGGPGAGTSKANTAFFDPVIYRVVLLDQRGAGKSTPCAELRENTTQHLVADIEALRTHLGIPKWHMVFGGSWGSTLSLAYAQTHPAMVGSLVLRGIYLGSREEGDWAENAGAAFYPEAQRAVLDFLPTPEQRADRTRSYYELTTQGDDRATRLAAARAWNKREMCMSATKPDPEALRELEDEDWVMSHTCLELHYFVHDCFLEPLQFLRPENAARIAHIPTSLVQGRLDLLCPPAYAWKLHEALPRSRLYIIDGAGHSALEPGTFKQLKAVCDEYAQLE</sequence>
<dbReference type="PANTHER" id="PTHR43722:SF1">
    <property type="entry name" value="PROLINE IMINOPEPTIDASE"/>
    <property type="match status" value="1"/>
</dbReference>
<evidence type="ECO:0000256" key="7">
    <source>
        <dbReference type="ARBA" id="ARBA00022801"/>
    </source>
</evidence>